<dbReference type="SUPFAM" id="SSF54928">
    <property type="entry name" value="RNA-binding domain, RBD"/>
    <property type="match status" value="1"/>
</dbReference>
<feature type="region of interest" description="Disordered" evidence="2">
    <location>
        <begin position="415"/>
        <end position="454"/>
    </location>
</feature>
<evidence type="ECO:0000259" key="3">
    <source>
        <dbReference type="Pfam" id="PF04059"/>
    </source>
</evidence>
<dbReference type="OrthoDB" id="417481at2759"/>
<feature type="region of interest" description="Disordered" evidence="2">
    <location>
        <begin position="314"/>
        <end position="339"/>
    </location>
</feature>
<dbReference type="STRING" id="630390.A0A180GTB8"/>
<dbReference type="GO" id="GO:0003723">
    <property type="term" value="F:RNA binding"/>
    <property type="evidence" value="ECO:0007669"/>
    <property type="project" value="UniProtKB-KW"/>
</dbReference>
<feature type="region of interest" description="Disordered" evidence="2">
    <location>
        <begin position="245"/>
        <end position="276"/>
    </location>
</feature>
<evidence type="ECO:0000313" key="4">
    <source>
        <dbReference type="EMBL" id="OAV95618.1"/>
    </source>
</evidence>
<dbReference type="AlphaFoldDB" id="A0A180GTB8"/>
<feature type="compositionally biased region" description="Basic and acidic residues" evidence="2">
    <location>
        <begin position="63"/>
        <end position="74"/>
    </location>
</feature>
<dbReference type="PANTHER" id="PTHR23189">
    <property type="entry name" value="RNA RECOGNITION MOTIF-CONTAINING"/>
    <property type="match status" value="1"/>
</dbReference>
<dbReference type="Pfam" id="PF04059">
    <property type="entry name" value="RRM_2"/>
    <property type="match status" value="1"/>
</dbReference>
<dbReference type="InterPro" id="IPR035979">
    <property type="entry name" value="RBD_domain_sf"/>
</dbReference>
<evidence type="ECO:0000313" key="5">
    <source>
        <dbReference type="EnsemblFungi" id="PTTG_06266-t43_1-p1"/>
    </source>
</evidence>
<reference evidence="5" key="4">
    <citation type="submission" date="2025-05" db="UniProtKB">
        <authorList>
            <consortium name="EnsemblFungi"/>
        </authorList>
    </citation>
    <scope>IDENTIFICATION</scope>
    <source>
        <strain evidence="5">isolate 1-1 / race 1 (BBBD)</strain>
    </source>
</reference>
<feature type="region of interest" description="Disordered" evidence="2">
    <location>
        <begin position="183"/>
        <end position="227"/>
    </location>
</feature>
<dbReference type="EMBL" id="ADAS02000027">
    <property type="protein sequence ID" value="OAV95618.1"/>
    <property type="molecule type" value="Genomic_DNA"/>
</dbReference>
<feature type="compositionally biased region" description="Low complexity" evidence="2">
    <location>
        <begin position="91"/>
        <end position="106"/>
    </location>
</feature>
<proteinExistence type="predicted"/>
<feature type="compositionally biased region" description="Polar residues" evidence="2">
    <location>
        <begin position="251"/>
        <end position="268"/>
    </location>
</feature>
<keyword evidence="1" id="KW-0694">RNA-binding</keyword>
<evidence type="ECO:0000256" key="2">
    <source>
        <dbReference type="SAM" id="MobiDB-lite"/>
    </source>
</evidence>
<sequence length="1041" mass="112896">MDAQPSVSAVRSSLSKVSTPDHLRAATPLSPSNASSISSSPLAESPVSGLGASKYAPRNLPHKPLDHQAADESASKQSEPVAAKLASPVGVPTSNISSPPVSSIPSAKGPNLMSKWLPSSTSALAEPLEQDNASRKKEAGDSNVLMTPPFTPLKRSEQFLGNNSSQHVQFRGMDKSRGMLMTPPTTIKHEPVANKPRTPLSGLTPTYRLSGRASSRGSSPNSQELHPRASPIESLTHQMSLLPIEPHRPRSVSSPMEPSFDPTENPTLNRLLAPKSDSPSRLAFGVPLGDSSAEYRKRAGTFCSTPSGSFRSLASDVSPASSLLNQRKNDTPPGSLGRAGQNVINYPNNSFNMFAGMSSPLAFANVGSYLGSSHQRAEDPATLLFPTSRNPTGFASSVSKSTPQSALLVGNAASDRHQRYHTAPTDSSPLFHNGRPSLPSSSNEGTPGPPGSARRIEERSMSLIGSSPVDRLQSKLFNANFRPRSSTVADTSGRRPMGNAKSLLSVNWEGNESSQDLSEQATEVDTRSAAGGQLGESTMSSSNRLQPWGVMSGATSPRYCKVLGIPPKLLGSMKGIVRVRNAFAAYGDLLDIHVDTLSPVGFILVGFHDTRSLLNLIQNGVKNLENNFGSYLKMEPLQRSDVIHLTQDFENPVLSSNEGALNLRFEDPRGIITEEVLIEYLQRYGDLKALRAVGPSRWFVEWYDDRRADAAQKQLVARDFADFQVTVEVPESDLRSVIDNQYSGGITGPLGNGLAPSVCLLPPTIRPPPMLNSTDQYNNSLLYRYVGDPYAANYVLPWSQPLSMPPATSLYNLHGPAPLSADSMACGTPQTITPDLYGSPLRHIDPQMSPHPPAVSRPRAFPFPGVPPSNVMDLDRIECGSDPRTTCMIKNIPNKITDEMLFNFINDICPRGFDFLYLRMDFKARLNVGYAFINFLSVENVLKFAKAKLGVKWGVFLSEKTVQMCYASIQGKENLIEKFRNSAIMEEEESFRPKIYHSSGPLMGLPEPFPHANDLQRKARSQANAALLVRPPMSSITPIHQ</sequence>
<gene>
    <name evidence="4" type="ORF">PTTG_06266</name>
</gene>
<protein>
    <submittedName>
        <fullName evidence="5">RRM_2 domain-containing protein</fullName>
    </submittedName>
</protein>
<organism evidence="4">
    <name type="scientific">Puccinia triticina (isolate 1-1 / race 1 (BBBD))</name>
    <name type="common">Brown leaf rust fungus</name>
    <dbReference type="NCBI Taxonomy" id="630390"/>
    <lineage>
        <taxon>Eukaryota</taxon>
        <taxon>Fungi</taxon>
        <taxon>Dikarya</taxon>
        <taxon>Basidiomycota</taxon>
        <taxon>Pucciniomycotina</taxon>
        <taxon>Pucciniomycetes</taxon>
        <taxon>Pucciniales</taxon>
        <taxon>Pucciniaceae</taxon>
        <taxon>Puccinia</taxon>
    </lineage>
</organism>
<reference evidence="5 6" key="3">
    <citation type="journal article" date="2017" name="G3 (Bethesda)">
        <title>Comparative analysis highlights variable genome content of wheat rusts and divergence of the mating loci.</title>
        <authorList>
            <person name="Cuomo C.A."/>
            <person name="Bakkeren G."/>
            <person name="Khalil H.B."/>
            <person name="Panwar V."/>
            <person name="Joly D."/>
            <person name="Linning R."/>
            <person name="Sakthikumar S."/>
            <person name="Song X."/>
            <person name="Adiconis X."/>
            <person name="Fan L."/>
            <person name="Goldberg J.M."/>
            <person name="Levin J.Z."/>
            <person name="Young S."/>
            <person name="Zeng Q."/>
            <person name="Anikster Y."/>
            <person name="Bruce M."/>
            <person name="Wang M."/>
            <person name="Yin C."/>
            <person name="McCallum B."/>
            <person name="Szabo L.J."/>
            <person name="Hulbert S."/>
            <person name="Chen X."/>
            <person name="Fellers J.P."/>
        </authorList>
    </citation>
    <scope>NUCLEOTIDE SEQUENCE</scope>
    <source>
        <strain evidence="5">isolate 1-1 / race 1 (BBBD)</strain>
        <strain evidence="6">Isolate 1-1 / race 1 (BBBD)</strain>
    </source>
</reference>
<dbReference type="Proteomes" id="UP000005240">
    <property type="component" value="Unassembled WGS sequence"/>
</dbReference>
<feature type="region of interest" description="Disordered" evidence="2">
    <location>
        <begin position="509"/>
        <end position="546"/>
    </location>
</feature>
<evidence type="ECO:0000256" key="1">
    <source>
        <dbReference type="ARBA" id="ARBA00022884"/>
    </source>
</evidence>
<dbReference type="InterPro" id="IPR007201">
    <property type="entry name" value="Mei2-like_Rrm_C"/>
</dbReference>
<feature type="compositionally biased region" description="Polar residues" evidence="2">
    <location>
        <begin position="535"/>
        <end position="545"/>
    </location>
</feature>
<feature type="compositionally biased region" description="Polar residues" evidence="2">
    <location>
        <begin position="509"/>
        <end position="523"/>
    </location>
</feature>
<feature type="domain" description="Mei2-like C-terminal RNA recognition motif" evidence="3">
    <location>
        <begin position="884"/>
        <end position="980"/>
    </location>
</feature>
<keyword evidence="6" id="KW-1185">Reference proteome</keyword>
<feature type="compositionally biased region" description="Polar residues" evidence="2">
    <location>
        <begin position="1"/>
        <end position="18"/>
    </location>
</feature>
<evidence type="ECO:0000313" key="6">
    <source>
        <dbReference type="Proteomes" id="UP000005240"/>
    </source>
</evidence>
<accession>A0A180GTB8</accession>
<dbReference type="VEuPathDB" id="FungiDB:PTTG_06266"/>
<reference evidence="4" key="1">
    <citation type="submission" date="2009-11" db="EMBL/GenBank/DDBJ databases">
        <authorList>
            <consortium name="The Broad Institute Genome Sequencing Platform"/>
            <person name="Ward D."/>
            <person name="Feldgarden M."/>
            <person name="Earl A."/>
            <person name="Young S.K."/>
            <person name="Zeng Q."/>
            <person name="Koehrsen M."/>
            <person name="Alvarado L."/>
            <person name="Berlin A."/>
            <person name="Bochicchio J."/>
            <person name="Borenstein D."/>
            <person name="Chapman S.B."/>
            <person name="Chen Z."/>
            <person name="Engels R."/>
            <person name="Freedman E."/>
            <person name="Gellesch M."/>
            <person name="Goldberg J."/>
            <person name="Griggs A."/>
            <person name="Gujja S."/>
            <person name="Heilman E."/>
            <person name="Heiman D."/>
            <person name="Hepburn T."/>
            <person name="Howarth C."/>
            <person name="Jen D."/>
            <person name="Larson L."/>
            <person name="Lewis B."/>
            <person name="Mehta T."/>
            <person name="Park D."/>
            <person name="Pearson M."/>
            <person name="Roberts A."/>
            <person name="Saif S."/>
            <person name="Shea T."/>
            <person name="Shenoy N."/>
            <person name="Sisk P."/>
            <person name="Stolte C."/>
            <person name="Sykes S."/>
            <person name="Thomson T."/>
            <person name="Walk T."/>
            <person name="White J."/>
            <person name="Yandava C."/>
            <person name="Izard J."/>
            <person name="Baranova O.V."/>
            <person name="Blanton J.M."/>
            <person name="Tanner A.C."/>
            <person name="Dewhirst F.E."/>
            <person name="Haas B."/>
            <person name="Nusbaum C."/>
            <person name="Birren B."/>
        </authorList>
    </citation>
    <scope>NUCLEOTIDE SEQUENCE [LARGE SCALE GENOMIC DNA]</scope>
    <source>
        <strain evidence="4">1-1 BBBD Race 1</strain>
    </source>
</reference>
<reference evidence="4" key="2">
    <citation type="submission" date="2016-05" db="EMBL/GenBank/DDBJ databases">
        <title>Comparative analysis highlights variable genome content of wheat rusts and divergence of the mating loci.</title>
        <authorList>
            <person name="Cuomo C.A."/>
            <person name="Bakkeren G."/>
            <person name="Szabo L."/>
            <person name="Khalil H."/>
            <person name="Joly D."/>
            <person name="Goldberg J."/>
            <person name="Young S."/>
            <person name="Zeng Q."/>
            <person name="Fellers J."/>
        </authorList>
    </citation>
    <scope>NUCLEOTIDE SEQUENCE [LARGE SCALE GENOMIC DNA]</scope>
    <source>
        <strain evidence="4">1-1 BBBD Race 1</strain>
    </source>
</reference>
<name>A0A180GTB8_PUCT1</name>
<feature type="compositionally biased region" description="Low complexity" evidence="2">
    <location>
        <begin position="210"/>
        <end position="219"/>
    </location>
</feature>
<feature type="compositionally biased region" description="Low complexity" evidence="2">
    <location>
        <begin position="28"/>
        <end position="48"/>
    </location>
</feature>
<dbReference type="EnsemblFungi" id="PTTG_06266-t43_1">
    <property type="protein sequence ID" value="PTTG_06266-t43_1-p1"/>
    <property type="gene ID" value="PTTG_06266"/>
</dbReference>
<feature type="region of interest" description="Disordered" evidence="2">
    <location>
        <begin position="1"/>
        <end position="147"/>
    </location>
</feature>